<dbReference type="InterPro" id="IPR000182">
    <property type="entry name" value="GNAT_dom"/>
</dbReference>
<dbReference type="Pfam" id="PF00583">
    <property type="entry name" value="Acetyltransf_1"/>
    <property type="match status" value="1"/>
</dbReference>
<dbReference type="SUPFAM" id="SSF55729">
    <property type="entry name" value="Acyl-CoA N-acyltransferases (Nat)"/>
    <property type="match status" value="1"/>
</dbReference>
<name>A0ABX7ILE5_9ACTO</name>
<evidence type="ECO:0000313" key="3">
    <source>
        <dbReference type="Proteomes" id="UP000602653"/>
    </source>
</evidence>
<keyword evidence="3" id="KW-1185">Reference proteome</keyword>
<dbReference type="PROSITE" id="PS51186">
    <property type="entry name" value="GNAT"/>
    <property type="match status" value="1"/>
</dbReference>
<feature type="domain" description="N-acetyltransferase" evidence="1">
    <location>
        <begin position="104"/>
        <end position="252"/>
    </location>
</feature>
<protein>
    <submittedName>
        <fullName evidence="2">GNAT family N-acetyltransferase</fullName>
    </submittedName>
</protein>
<evidence type="ECO:0000313" key="2">
    <source>
        <dbReference type="EMBL" id="QRV02930.1"/>
    </source>
</evidence>
<accession>A0ABX7ILE5</accession>
<gene>
    <name evidence="2" type="ORF">JTE88_04220</name>
</gene>
<dbReference type="CDD" id="cd04301">
    <property type="entry name" value="NAT_SF"/>
    <property type="match status" value="1"/>
</dbReference>
<dbReference type="RefSeq" id="WP_204425595.1">
    <property type="nucleotide sequence ID" value="NZ_CP070228.1"/>
</dbReference>
<dbReference type="Proteomes" id="UP000602653">
    <property type="component" value="Chromosome"/>
</dbReference>
<evidence type="ECO:0000259" key="1">
    <source>
        <dbReference type="PROSITE" id="PS51186"/>
    </source>
</evidence>
<proteinExistence type="predicted"/>
<organism evidence="2 3">
    <name type="scientific">Arcanobacterium phocisimile</name>
    <dbReference type="NCBI Taxonomy" id="1302235"/>
    <lineage>
        <taxon>Bacteria</taxon>
        <taxon>Bacillati</taxon>
        <taxon>Actinomycetota</taxon>
        <taxon>Actinomycetes</taxon>
        <taxon>Actinomycetales</taxon>
        <taxon>Actinomycetaceae</taxon>
        <taxon>Arcanobacterium</taxon>
    </lineage>
</organism>
<sequence>MPKKNNSVFWDVEVAPRWAGIEPVYQFDSSEVQVMLGYIDGQKSLDIFGEDAAVIDQLAYVKASFDRPDLSTMPKSIPALLDEETRDYFGPSFGWDWDFYYTETSLRDVDGTENVELLDCKSSLFQRYSHEIYDALRQANPISDALEHFEELSWFIIREDSGIACVLGFEKDGDKAYLHGLGTNPAYRGRGYAQAIMVGATNQLLHTNTMVYFSMWGWNSAARQLYSKIGVQHGAELTHGRREPFTELNAQW</sequence>
<dbReference type="EMBL" id="CP070228">
    <property type="protein sequence ID" value="QRV02930.1"/>
    <property type="molecule type" value="Genomic_DNA"/>
</dbReference>
<reference evidence="2 3" key="1">
    <citation type="submission" date="2021-02" db="EMBL/GenBank/DDBJ databases">
        <title>Complete Genome Sequence of Arcanobacterium phocisimile strain DSM 26142T from a harbour seal.</title>
        <authorList>
            <person name="Borowiak M."/>
            <person name="Alssahen M."/>
            <person name="Malorny B."/>
            <person name="Laemmler C."/>
            <person name="Siebert U."/>
            <person name="Ploetz M."/>
            <person name="Abdulmawjood A."/>
        </authorList>
    </citation>
    <scope>NUCLEOTIDE SEQUENCE [LARGE SCALE GENOMIC DNA]</scope>
    <source>
        <strain evidence="2 3">DSM 26142</strain>
    </source>
</reference>
<dbReference type="InterPro" id="IPR016181">
    <property type="entry name" value="Acyl_CoA_acyltransferase"/>
</dbReference>
<dbReference type="Gene3D" id="3.40.630.30">
    <property type="match status" value="1"/>
</dbReference>